<evidence type="ECO:0000313" key="2">
    <source>
        <dbReference type="EMBL" id="KAK9682869.1"/>
    </source>
</evidence>
<feature type="region of interest" description="Disordered" evidence="1">
    <location>
        <begin position="168"/>
        <end position="218"/>
    </location>
</feature>
<evidence type="ECO:0000256" key="1">
    <source>
        <dbReference type="SAM" id="MobiDB-lite"/>
    </source>
</evidence>
<dbReference type="EMBL" id="JBDFQZ010000010">
    <property type="protein sequence ID" value="KAK9682869.1"/>
    <property type="molecule type" value="Genomic_DNA"/>
</dbReference>
<reference evidence="2" key="1">
    <citation type="submission" date="2024-03" db="EMBL/GenBank/DDBJ databases">
        <title>WGS assembly of Saponaria officinalis var. Norfolk2.</title>
        <authorList>
            <person name="Jenkins J."/>
            <person name="Shu S."/>
            <person name="Grimwood J."/>
            <person name="Barry K."/>
            <person name="Goodstein D."/>
            <person name="Schmutz J."/>
            <person name="Leebens-Mack J."/>
            <person name="Osbourn A."/>
        </authorList>
    </citation>
    <scope>NUCLEOTIDE SEQUENCE [LARGE SCALE GENOMIC DNA]</scope>
    <source>
        <strain evidence="2">JIC</strain>
    </source>
</reference>
<gene>
    <name evidence="2" type="ORF">RND81_10G102800</name>
</gene>
<feature type="compositionally biased region" description="Basic and acidic residues" evidence="1">
    <location>
        <begin position="116"/>
        <end position="133"/>
    </location>
</feature>
<dbReference type="AlphaFoldDB" id="A0AAW1I0X8"/>
<dbReference type="PANTHER" id="PTHR34222:SF28">
    <property type="entry name" value="CCHC-TYPE DOMAIN-CONTAINING PROTEIN"/>
    <property type="match status" value="1"/>
</dbReference>
<accession>A0AAW1I0X8</accession>
<proteinExistence type="predicted"/>
<keyword evidence="3" id="KW-1185">Reference proteome</keyword>
<organism evidence="2 3">
    <name type="scientific">Saponaria officinalis</name>
    <name type="common">Common soapwort</name>
    <name type="synonym">Lychnis saponaria</name>
    <dbReference type="NCBI Taxonomy" id="3572"/>
    <lineage>
        <taxon>Eukaryota</taxon>
        <taxon>Viridiplantae</taxon>
        <taxon>Streptophyta</taxon>
        <taxon>Embryophyta</taxon>
        <taxon>Tracheophyta</taxon>
        <taxon>Spermatophyta</taxon>
        <taxon>Magnoliopsida</taxon>
        <taxon>eudicotyledons</taxon>
        <taxon>Gunneridae</taxon>
        <taxon>Pentapetalae</taxon>
        <taxon>Caryophyllales</taxon>
        <taxon>Caryophyllaceae</taxon>
        <taxon>Caryophylleae</taxon>
        <taxon>Saponaria</taxon>
    </lineage>
</organism>
<dbReference type="PANTHER" id="PTHR34222">
    <property type="entry name" value="GAG_PRE-INTEGRS DOMAIN-CONTAINING PROTEIN"/>
    <property type="match status" value="1"/>
</dbReference>
<dbReference type="Proteomes" id="UP001443914">
    <property type="component" value="Unassembled WGS sequence"/>
</dbReference>
<comment type="caution">
    <text evidence="2">The sequence shown here is derived from an EMBL/GenBank/DDBJ whole genome shotgun (WGS) entry which is preliminary data.</text>
</comment>
<feature type="region of interest" description="Disordered" evidence="1">
    <location>
        <begin position="100"/>
        <end position="133"/>
    </location>
</feature>
<sequence>MNYFGRMKKIWDDLSNYDTLPTCKCQGCRCDIIGTLMTRREEERVREFLMGLDPGYAAVRSHILGLEPLPNLNQVYSKLIQEEGVRLFTQSQIDSRPEPLAFTVRSPTPGHGTRGARKDSWDKKEDSTREAKPKCTACHREGHTASTCFGIIGFPDWWGDRPRWHITTPTTIASSDGGRGGDQPAWGRGRGYKGQGRGFPRVNVATTPSNARGPSLTDKDRVDLNHLSASEWDELVALWLSQKNTTTSDDNLDGKTFDHLWIIDTGASHHMSGTLAYFSNVIDIDPCPVGQPNGV</sequence>
<evidence type="ECO:0000313" key="3">
    <source>
        <dbReference type="Proteomes" id="UP001443914"/>
    </source>
</evidence>
<feature type="compositionally biased region" description="Gly residues" evidence="1">
    <location>
        <begin position="188"/>
        <end position="197"/>
    </location>
</feature>
<protein>
    <submittedName>
        <fullName evidence="2">Uncharacterized protein</fullName>
    </submittedName>
</protein>
<name>A0AAW1I0X8_SAPOF</name>